<proteinExistence type="predicted"/>
<keyword evidence="1" id="KW-0812">Transmembrane</keyword>
<accession>A0A2P2NI63</accession>
<sequence>MFSLQAQYFYLASKVSILLGFFFFLKLKIGFFGKGFPFNKVPFCSSSAKMFPS</sequence>
<evidence type="ECO:0000313" key="2">
    <source>
        <dbReference type="EMBL" id="MBX42100.1"/>
    </source>
</evidence>
<organism evidence="2">
    <name type="scientific">Rhizophora mucronata</name>
    <name type="common">Asiatic mangrove</name>
    <dbReference type="NCBI Taxonomy" id="61149"/>
    <lineage>
        <taxon>Eukaryota</taxon>
        <taxon>Viridiplantae</taxon>
        <taxon>Streptophyta</taxon>
        <taxon>Embryophyta</taxon>
        <taxon>Tracheophyta</taxon>
        <taxon>Spermatophyta</taxon>
        <taxon>Magnoliopsida</taxon>
        <taxon>eudicotyledons</taxon>
        <taxon>Gunneridae</taxon>
        <taxon>Pentapetalae</taxon>
        <taxon>rosids</taxon>
        <taxon>fabids</taxon>
        <taxon>Malpighiales</taxon>
        <taxon>Rhizophoraceae</taxon>
        <taxon>Rhizophora</taxon>
    </lineage>
</organism>
<name>A0A2P2NI63_RHIMU</name>
<dbReference type="EMBL" id="GGEC01061616">
    <property type="protein sequence ID" value="MBX42100.1"/>
    <property type="molecule type" value="Transcribed_RNA"/>
</dbReference>
<dbReference type="AlphaFoldDB" id="A0A2P2NI63"/>
<protein>
    <submittedName>
        <fullName evidence="2">Uncharacterized protein</fullName>
    </submittedName>
</protein>
<keyword evidence="1" id="KW-0472">Membrane</keyword>
<keyword evidence="1" id="KW-1133">Transmembrane helix</keyword>
<reference evidence="2" key="1">
    <citation type="submission" date="2018-02" db="EMBL/GenBank/DDBJ databases">
        <title>Rhizophora mucronata_Transcriptome.</title>
        <authorList>
            <person name="Meera S.P."/>
            <person name="Sreeshan A."/>
            <person name="Augustine A."/>
        </authorList>
    </citation>
    <scope>NUCLEOTIDE SEQUENCE</scope>
    <source>
        <tissue evidence="2">Leaf</tissue>
    </source>
</reference>
<evidence type="ECO:0000256" key="1">
    <source>
        <dbReference type="SAM" id="Phobius"/>
    </source>
</evidence>
<feature type="transmembrane region" description="Helical" evidence="1">
    <location>
        <begin position="6"/>
        <end position="25"/>
    </location>
</feature>